<reference evidence="7" key="1">
    <citation type="submission" date="2022-01" db="EMBL/GenBank/DDBJ databases">
        <title>Genome Sequence Resource for Two Populations of Ditylenchus destructor, the Migratory Endoparasitic Phytonematode.</title>
        <authorList>
            <person name="Zhang H."/>
            <person name="Lin R."/>
            <person name="Xie B."/>
        </authorList>
    </citation>
    <scope>NUCLEOTIDE SEQUENCE</scope>
    <source>
        <strain evidence="7">BazhouSP</strain>
    </source>
</reference>
<feature type="region of interest" description="Disordered" evidence="5">
    <location>
        <begin position="1"/>
        <end position="45"/>
    </location>
</feature>
<keyword evidence="3 6" id="KW-1133">Transmembrane helix</keyword>
<evidence type="ECO:0000256" key="5">
    <source>
        <dbReference type="SAM" id="MobiDB-lite"/>
    </source>
</evidence>
<name>A0AAD4MTC3_9BILA</name>
<comment type="subcellular location">
    <subcellularLocation>
        <location evidence="1">Membrane</location>
        <topology evidence="1">Multi-pass membrane protein</topology>
    </subcellularLocation>
</comment>
<keyword evidence="8" id="KW-1185">Reference proteome</keyword>
<evidence type="ECO:0000313" key="8">
    <source>
        <dbReference type="Proteomes" id="UP001201812"/>
    </source>
</evidence>
<dbReference type="EMBL" id="JAKKPZ010000127">
    <property type="protein sequence ID" value="KAI1701084.1"/>
    <property type="molecule type" value="Genomic_DNA"/>
</dbReference>
<dbReference type="Proteomes" id="UP001201812">
    <property type="component" value="Unassembled WGS sequence"/>
</dbReference>
<feature type="transmembrane region" description="Helical" evidence="6">
    <location>
        <begin position="198"/>
        <end position="217"/>
    </location>
</feature>
<evidence type="ECO:0000256" key="4">
    <source>
        <dbReference type="ARBA" id="ARBA00023136"/>
    </source>
</evidence>
<evidence type="ECO:0000313" key="7">
    <source>
        <dbReference type="EMBL" id="KAI1701084.1"/>
    </source>
</evidence>
<organism evidence="7 8">
    <name type="scientific">Ditylenchus destructor</name>
    <dbReference type="NCBI Taxonomy" id="166010"/>
    <lineage>
        <taxon>Eukaryota</taxon>
        <taxon>Metazoa</taxon>
        <taxon>Ecdysozoa</taxon>
        <taxon>Nematoda</taxon>
        <taxon>Chromadorea</taxon>
        <taxon>Rhabditida</taxon>
        <taxon>Tylenchina</taxon>
        <taxon>Tylenchomorpha</taxon>
        <taxon>Sphaerularioidea</taxon>
        <taxon>Anguinidae</taxon>
        <taxon>Anguininae</taxon>
        <taxon>Ditylenchus</taxon>
    </lineage>
</organism>
<proteinExistence type="predicted"/>
<evidence type="ECO:0000256" key="1">
    <source>
        <dbReference type="ARBA" id="ARBA00004141"/>
    </source>
</evidence>
<dbReference type="PANTHER" id="PTHR15371">
    <property type="entry name" value="TIM23"/>
    <property type="match status" value="1"/>
</dbReference>
<gene>
    <name evidence="7" type="ORF">DdX_16314</name>
</gene>
<dbReference type="InterPro" id="IPR045238">
    <property type="entry name" value="Tim23-like"/>
</dbReference>
<keyword evidence="4 6" id="KW-0472">Membrane</keyword>
<keyword evidence="2 6" id="KW-0812">Transmembrane</keyword>
<comment type="caution">
    <text evidence="7">The sequence shown here is derived from an EMBL/GenBank/DDBJ whole genome shotgun (WGS) entry which is preliminary data.</text>
</comment>
<evidence type="ECO:0000256" key="6">
    <source>
        <dbReference type="SAM" id="Phobius"/>
    </source>
</evidence>
<dbReference type="Pfam" id="PF02466">
    <property type="entry name" value="Tim17"/>
    <property type="match status" value="1"/>
</dbReference>
<dbReference type="GO" id="GO:0008320">
    <property type="term" value="F:protein transmembrane transporter activity"/>
    <property type="evidence" value="ECO:0007669"/>
    <property type="project" value="TreeGrafter"/>
</dbReference>
<evidence type="ECO:0000256" key="3">
    <source>
        <dbReference type="ARBA" id="ARBA00022989"/>
    </source>
</evidence>
<accession>A0AAD4MTC3</accession>
<dbReference type="GO" id="GO:0030150">
    <property type="term" value="P:protein import into mitochondrial matrix"/>
    <property type="evidence" value="ECO:0007669"/>
    <property type="project" value="TreeGrafter"/>
</dbReference>
<evidence type="ECO:0000256" key="2">
    <source>
        <dbReference type="ARBA" id="ARBA00022692"/>
    </source>
</evidence>
<dbReference type="AlphaFoldDB" id="A0AAD4MTC3"/>
<sequence>MLSFLGFGSNPAEEQATQQNSMSELVDEKSHMESEQFSGEPPAPTFALENLRRANVPLNVQMMPYLQMDPSIFKESQPQYIMPEPGSTGRGKFEHSFGNIGGAVLGGFGVGCARGFSGDVLHMSKAVEIKNMPWRPYFTRLTNATMKHGSGYAQVAGSAVLIYCGFDVILNKAYGDNILNSVVAGGIAGALFRSPHGLQASAMGAGMGLALSVAWILSNRDSRERFQEMLHFA</sequence>
<protein>
    <submittedName>
        <fullName evidence="7">Uncharacterized protein</fullName>
    </submittedName>
</protein>
<dbReference type="PANTHER" id="PTHR15371:SF0">
    <property type="entry name" value="SD19278P"/>
    <property type="match status" value="1"/>
</dbReference>
<dbReference type="GO" id="GO:0005744">
    <property type="term" value="C:TIM23 mitochondrial import inner membrane translocase complex"/>
    <property type="evidence" value="ECO:0007669"/>
    <property type="project" value="TreeGrafter"/>
</dbReference>